<evidence type="ECO:0000313" key="2">
    <source>
        <dbReference type="Proteomes" id="UP000027731"/>
    </source>
</evidence>
<dbReference type="Gene3D" id="3.40.50.300">
    <property type="entry name" value="P-loop containing nucleotide triphosphate hydrolases"/>
    <property type="match status" value="1"/>
</dbReference>
<dbReference type="Proteomes" id="UP000027731">
    <property type="component" value="Unassembled WGS sequence"/>
</dbReference>
<gene>
    <name evidence="1" type="ORF">LR3_08720</name>
</gene>
<dbReference type="SUPFAM" id="SSF52540">
    <property type="entry name" value="P-loop containing nucleoside triphosphate hydrolases"/>
    <property type="match status" value="1"/>
</dbReference>
<protein>
    <recommendedName>
        <fullName evidence="3">AAA family ATPase</fullName>
    </recommendedName>
</protein>
<dbReference type="EMBL" id="JOSX01000010">
    <property type="protein sequence ID" value="KEK16131.1"/>
    <property type="molecule type" value="Genomic_DNA"/>
</dbReference>
<dbReference type="InterPro" id="IPR027417">
    <property type="entry name" value="P-loop_NTPase"/>
</dbReference>
<reference evidence="1 2" key="1">
    <citation type="submission" date="2014-06" db="EMBL/GenBank/DDBJ databases">
        <title>Genetic determinant of reutericyclin biosynthesis of Lactobacillus reuteri.</title>
        <authorList>
            <person name="Lin X."/>
            <person name="Duar R."/>
            <person name="Walter J."/>
            <person name="Gaenzle M."/>
        </authorList>
    </citation>
    <scope>NUCLEOTIDE SEQUENCE [LARGE SCALE GENOMIC DNA]</scope>
    <source>
        <strain evidence="1 2">LTH2584</strain>
    </source>
</reference>
<evidence type="ECO:0008006" key="3">
    <source>
        <dbReference type="Google" id="ProtNLM"/>
    </source>
</evidence>
<dbReference type="PATRIC" id="fig|1598.90.peg.543"/>
<sequence>MGSSGGAGKDTVANYIKDNLFNGRAVKHALGEPIHELAEQFARNKVQRHHLQDLGESIRGIFGHEAWINLLDEKYDGIDVPLIIPDIRKLLEYSHYCIEKGFKPLYVYTDPEVAKKRLKDRDGGYNEEDLGRDIERQMDFLRDYGRKQFPKRFVTQLNAPYPFSEIYVIDNSGSLQDTYRQLNEWWELIHE</sequence>
<name>A0A073K2V3_LIMRT</name>
<organism evidence="1 2">
    <name type="scientific">Limosilactobacillus reuteri</name>
    <name type="common">Lactobacillus reuteri</name>
    <dbReference type="NCBI Taxonomy" id="1598"/>
    <lineage>
        <taxon>Bacteria</taxon>
        <taxon>Bacillati</taxon>
        <taxon>Bacillota</taxon>
        <taxon>Bacilli</taxon>
        <taxon>Lactobacillales</taxon>
        <taxon>Lactobacillaceae</taxon>
        <taxon>Limosilactobacillus</taxon>
    </lineage>
</organism>
<proteinExistence type="predicted"/>
<dbReference type="AlphaFoldDB" id="A0A073K2V3"/>
<evidence type="ECO:0000313" key="1">
    <source>
        <dbReference type="EMBL" id="KEK16131.1"/>
    </source>
</evidence>
<accession>A0A073K2V3</accession>
<comment type="caution">
    <text evidence="1">The sequence shown here is derived from an EMBL/GenBank/DDBJ whole genome shotgun (WGS) entry which is preliminary data.</text>
</comment>